<protein>
    <recommendedName>
        <fullName evidence="3">DUF3293 domain-containing protein</fullName>
    </recommendedName>
</protein>
<accession>A0A840BU80</accession>
<name>A0A840BU80_9RHOO</name>
<reference evidence="1 2" key="1">
    <citation type="submission" date="2020-08" db="EMBL/GenBank/DDBJ databases">
        <title>Genomic Encyclopedia of Type Strains, Phase IV (KMG-IV): sequencing the most valuable type-strain genomes for metagenomic binning, comparative biology and taxonomic classification.</title>
        <authorList>
            <person name="Goeker M."/>
        </authorList>
    </citation>
    <scope>NUCLEOTIDE SEQUENCE [LARGE SCALE GENOMIC DNA]</scope>
    <source>
        <strain evidence="1 2">DSM 106739</strain>
    </source>
</reference>
<comment type="caution">
    <text evidence="1">The sequence shown here is derived from an EMBL/GenBank/DDBJ whole genome shotgun (WGS) entry which is preliminary data.</text>
</comment>
<proteinExistence type="predicted"/>
<keyword evidence="2" id="KW-1185">Reference proteome</keyword>
<gene>
    <name evidence="1" type="ORF">GGR36_003263</name>
</gene>
<dbReference type="Pfam" id="PF11697">
    <property type="entry name" value="DUF3293"/>
    <property type="match status" value="1"/>
</dbReference>
<dbReference type="RefSeq" id="WP_183635826.1">
    <property type="nucleotide sequence ID" value="NZ_BAABLE010000005.1"/>
</dbReference>
<evidence type="ECO:0000313" key="1">
    <source>
        <dbReference type="EMBL" id="MBB4013917.1"/>
    </source>
</evidence>
<dbReference type="AlphaFoldDB" id="A0A840BU80"/>
<dbReference type="Proteomes" id="UP000561045">
    <property type="component" value="Unassembled WGS sequence"/>
</dbReference>
<evidence type="ECO:0000313" key="2">
    <source>
        <dbReference type="Proteomes" id="UP000561045"/>
    </source>
</evidence>
<dbReference type="InterPro" id="IPR021710">
    <property type="entry name" value="DUF3293"/>
</dbReference>
<organism evidence="1 2">
    <name type="scientific">Niveibacterium umoris</name>
    <dbReference type="NCBI Taxonomy" id="1193620"/>
    <lineage>
        <taxon>Bacteria</taxon>
        <taxon>Pseudomonadati</taxon>
        <taxon>Pseudomonadota</taxon>
        <taxon>Betaproteobacteria</taxon>
        <taxon>Rhodocyclales</taxon>
        <taxon>Rhodocyclaceae</taxon>
        <taxon>Niveibacterium</taxon>
    </lineage>
</organism>
<sequence length="142" mass="15183">MISVADSTLPASLIEAYRSARYRILAPLSLTLQIDQPEPALTKLLNAHGSAAIVTAVNPGSRLLGAEENAQRLAALRRVVAEHGVAAWPARGESPLGEWPDEESLFLPGASHAFARTLAESFGQNAFVAIAHDLTPRLILLR</sequence>
<evidence type="ECO:0008006" key="3">
    <source>
        <dbReference type="Google" id="ProtNLM"/>
    </source>
</evidence>
<dbReference type="EMBL" id="JACIET010000002">
    <property type="protein sequence ID" value="MBB4013917.1"/>
    <property type="molecule type" value="Genomic_DNA"/>
</dbReference>